<dbReference type="Proteomes" id="UP000077315">
    <property type="component" value="Unassembled WGS sequence"/>
</dbReference>
<protein>
    <submittedName>
        <fullName evidence="2">Uncharacterized protein</fullName>
    </submittedName>
</protein>
<dbReference type="InParanoid" id="A0A167JVG0"/>
<accession>A0A167JVG0</accession>
<evidence type="ECO:0000256" key="1">
    <source>
        <dbReference type="SAM" id="Phobius"/>
    </source>
</evidence>
<name>A0A167JVG0_PHYB8</name>
<keyword evidence="1" id="KW-0812">Transmembrane</keyword>
<evidence type="ECO:0000313" key="3">
    <source>
        <dbReference type="Proteomes" id="UP000077315"/>
    </source>
</evidence>
<dbReference type="AlphaFoldDB" id="A0A167JVG0"/>
<keyword evidence="1" id="KW-0472">Membrane</keyword>
<gene>
    <name evidence="2" type="ORF">PHYBLDRAFT_152039</name>
</gene>
<dbReference type="VEuPathDB" id="FungiDB:PHYBLDRAFT_152039"/>
<reference evidence="3" key="1">
    <citation type="submission" date="2015-06" db="EMBL/GenBank/DDBJ databases">
        <title>Expansion of signal transduction pathways in fungi by whole-genome duplication.</title>
        <authorList>
            <consortium name="DOE Joint Genome Institute"/>
            <person name="Corrochano L.M."/>
            <person name="Kuo A."/>
            <person name="Marcet-Houben M."/>
            <person name="Polaino S."/>
            <person name="Salamov A."/>
            <person name="Villalobos J.M."/>
            <person name="Alvarez M.I."/>
            <person name="Avalos J."/>
            <person name="Benito E.P."/>
            <person name="Benoit I."/>
            <person name="Burger G."/>
            <person name="Camino L.P."/>
            <person name="Canovas D."/>
            <person name="Cerda-Olmedo E."/>
            <person name="Cheng J.-F."/>
            <person name="Dominguez A."/>
            <person name="Elias M."/>
            <person name="Eslava A.P."/>
            <person name="Glaser F."/>
            <person name="Grimwood J."/>
            <person name="Gutierrez G."/>
            <person name="Heitman J."/>
            <person name="Henrissat B."/>
            <person name="Iturriaga E.A."/>
            <person name="Lang B.F."/>
            <person name="Lavin J.L."/>
            <person name="Lee S."/>
            <person name="Li W."/>
            <person name="Lindquist E."/>
            <person name="Lopez-Garcia S."/>
            <person name="Luque E.M."/>
            <person name="Marcos A.T."/>
            <person name="Martin J."/>
            <person name="McCluskey K."/>
            <person name="Medina H.R."/>
            <person name="Miralles-Duran A."/>
            <person name="Miyazaki A."/>
            <person name="Munoz-Torres E."/>
            <person name="Oguiza J.A."/>
            <person name="Ohm R."/>
            <person name="Olmedo M."/>
            <person name="Orejas M."/>
            <person name="Ortiz-Castellanos L."/>
            <person name="Pisabarro A.G."/>
            <person name="Rodriguez-Romero J."/>
            <person name="Ruiz-Herrera J."/>
            <person name="Ruiz-Vazquez R."/>
            <person name="Sanz C."/>
            <person name="Schackwitz W."/>
            <person name="Schmutz J."/>
            <person name="Shahriari M."/>
            <person name="Shelest E."/>
            <person name="Silva-Franco F."/>
            <person name="Soanes D."/>
            <person name="Syed K."/>
            <person name="Tagua V.G."/>
            <person name="Talbot N.J."/>
            <person name="Thon M."/>
            <person name="De vries R.P."/>
            <person name="Wiebenga A."/>
            <person name="Yadav J.S."/>
            <person name="Braun E.L."/>
            <person name="Baker S."/>
            <person name="Garre V."/>
            <person name="Horwitz B."/>
            <person name="Torres-Martinez S."/>
            <person name="Idnurm A."/>
            <person name="Herrera-Estrella A."/>
            <person name="Gabaldon T."/>
            <person name="Grigoriev I.V."/>
        </authorList>
    </citation>
    <scope>NUCLEOTIDE SEQUENCE [LARGE SCALE GENOMIC DNA]</scope>
    <source>
        <strain evidence="3">NRRL 1555(-)</strain>
    </source>
</reference>
<keyword evidence="3" id="KW-1185">Reference proteome</keyword>
<proteinExistence type="predicted"/>
<sequence>MYTPDGGRTRNPQIRSLKRYPITPRGLTCCHMCYKQIRHLAMLWCPVLEGLLGVSQFLMMDTRWWVPSKVWSGGTGVVSPDFLGNLVSDTPYT</sequence>
<keyword evidence="1" id="KW-1133">Transmembrane helix</keyword>
<evidence type="ECO:0000313" key="2">
    <source>
        <dbReference type="EMBL" id="OAD66769.1"/>
    </source>
</evidence>
<dbReference type="GeneID" id="28993727"/>
<feature type="transmembrane region" description="Helical" evidence="1">
    <location>
        <begin position="41"/>
        <end position="59"/>
    </location>
</feature>
<organism evidence="2 3">
    <name type="scientific">Phycomyces blakesleeanus (strain ATCC 8743b / DSM 1359 / FGSC 10004 / NBRC 33097 / NRRL 1555)</name>
    <dbReference type="NCBI Taxonomy" id="763407"/>
    <lineage>
        <taxon>Eukaryota</taxon>
        <taxon>Fungi</taxon>
        <taxon>Fungi incertae sedis</taxon>
        <taxon>Mucoromycota</taxon>
        <taxon>Mucoromycotina</taxon>
        <taxon>Mucoromycetes</taxon>
        <taxon>Mucorales</taxon>
        <taxon>Phycomycetaceae</taxon>
        <taxon>Phycomyces</taxon>
    </lineage>
</organism>
<dbReference type="EMBL" id="KV441000">
    <property type="protein sequence ID" value="OAD66769.1"/>
    <property type="molecule type" value="Genomic_DNA"/>
</dbReference>
<dbReference type="RefSeq" id="XP_018284809.1">
    <property type="nucleotide sequence ID" value="XM_018432821.1"/>
</dbReference>